<organism evidence="8 9">
    <name type="scientific">Selenomonas ruminantium</name>
    <dbReference type="NCBI Taxonomy" id="971"/>
    <lineage>
        <taxon>Bacteria</taxon>
        <taxon>Bacillati</taxon>
        <taxon>Bacillota</taxon>
        <taxon>Negativicutes</taxon>
        <taxon>Selenomonadales</taxon>
        <taxon>Selenomonadaceae</taxon>
        <taxon>Selenomonas</taxon>
    </lineage>
</organism>
<evidence type="ECO:0000313" key="9">
    <source>
        <dbReference type="Proteomes" id="UP000183639"/>
    </source>
</evidence>
<evidence type="ECO:0000259" key="7">
    <source>
        <dbReference type="Pfam" id="PF00933"/>
    </source>
</evidence>
<dbReference type="PANTHER" id="PTHR30480:SF13">
    <property type="entry name" value="BETA-HEXOSAMINIDASE"/>
    <property type="match status" value="1"/>
</dbReference>
<dbReference type="Gene3D" id="3.20.20.300">
    <property type="entry name" value="Glycoside hydrolase, family 3, N-terminal domain"/>
    <property type="match status" value="1"/>
</dbReference>
<evidence type="ECO:0000313" key="8">
    <source>
        <dbReference type="EMBL" id="SFH98822.1"/>
    </source>
</evidence>
<evidence type="ECO:0000256" key="6">
    <source>
        <dbReference type="SAM" id="SignalP"/>
    </source>
</evidence>
<gene>
    <name evidence="8" type="ORF">SAMN04487861_11067</name>
</gene>
<dbReference type="EMBL" id="FOQK01000010">
    <property type="protein sequence ID" value="SFH98822.1"/>
    <property type="molecule type" value="Genomic_DNA"/>
</dbReference>
<dbReference type="GO" id="GO:0005975">
    <property type="term" value="P:carbohydrate metabolic process"/>
    <property type="evidence" value="ECO:0007669"/>
    <property type="project" value="InterPro"/>
</dbReference>
<proteinExistence type="inferred from homology"/>
<comment type="catalytic activity">
    <reaction evidence="1">
        <text>Hydrolysis of terminal non-reducing N-acetyl-D-hexosamine residues in N-acetyl-beta-D-hexosaminides.</text>
        <dbReference type="EC" id="3.2.1.52"/>
    </reaction>
</comment>
<dbReference type="Proteomes" id="UP000183639">
    <property type="component" value="Unassembled WGS sequence"/>
</dbReference>
<sequence>MKRNKWIKSLAMGLISLGVAVTVGCGQGANKAAEKPQTLDDKVDAIVANMSYKEKLGQMVMIGIHGTELTDDANYMLSQYHIGNIILFDRNLQTAEQTVKLTADLQQAASDAGQLVPLFIGIDEEGGPVSRGKGFIEPPPSQRVLGAAQDTVAAESWARKTGEQLRKLGINVNFAPVADLGAASERSYGADPEQATKMLKAATQGYEESHVIYALKHFPGIGRGTVDSHQDVSAIDISREELRNTDLKPFQAIIDRDTDDDFFVLVSHLKYPQLDAKNSASQSRAIITDLLRGEMGYQGLIITDDLEMGAVAKHGSFRQLGVNAVKAGADMVMICHEYEHETEIYLGLLEAYENGELDKGQIDASVKRIVKAKLLHQN</sequence>
<dbReference type="SUPFAM" id="SSF51445">
    <property type="entry name" value="(Trans)glycosidases"/>
    <property type="match status" value="1"/>
</dbReference>
<evidence type="ECO:0000256" key="5">
    <source>
        <dbReference type="ARBA" id="ARBA00023295"/>
    </source>
</evidence>
<dbReference type="RefSeq" id="WP_075443263.1">
    <property type="nucleotide sequence ID" value="NZ_FOQK01000010.1"/>
</dbReference>
<keyword evidence="4" id="KW-0378">Hydrolase</keyword>
<dbReference type="OrthoDB" id="9805821at2"/>
<comment type="similarity">
    <text evidence="2">Belongs to the glycosyl hydrolase 3 family.</text>
</comment>
<reference evidence="8 9" key="1">
    <citation type="submission" date="2016-10" db="EMBL/GenBank/DDBJ databases">
        <authorList>
            <person name="de Groot N.N."/>
        </authorList>
    </citation>
    <scope>NUCLEOTIDE SEQUENCE [LARGE SCALE GENOMIC DNA]</scope>
    <source>
        <strain evidence="8 9">Z108</strain>
    </source>
</reference>
<keyword evidence="5" id="KW-0326">Glycosidase</keyword>
<dbReference type="EC" id="3.2.1.52" evidence="3"/>
<feature type="chain" id="PRO_5038837386" description="beta-N-acetylhexosaminidase" evidence="6">
    <location>
        <begin position="21"/>
        <end position="378"/>
    </location>
</feature>
<protein>
    <recommendedName>
        <fullName evidence="3">beta-N-acetylhexosaminidase</fullName>
        <ecNumber evidence="3">3.2.1.52</ecNumber>
    </recommendedName>
</protein>
<dbReference type="PANTHER" id="PTHR30480">
    <property type="entry name" value="BETA-HEXOSAMINIDASE-RELATED"/>
    <property type="match status" value="1"/>
</dbReference>
<dbReference type="Pfam" id="PF00933">
    <property type="entry name" value="Glyco_hydro_3"/>
    <property type="match status" value="1"/>
</dbReference>
<evidence type="ECO:0000256" key="1">
    <source>
        <dbReference type="ARBA" id="ARBA00001231"/>
    </source>
</evidence>
<dbReference type="GO" id="GO:0004563">
    <property type="term" value="F:beta-N-acetylhexosaminidase activity"/>
    <property type="evidence" value="ECO:0007669"/>
    <property type="project" value="UniProtKB-EC"/>
</dbReference>
<evidence type="ECO:0000256" key="3">
    <source>
        <dbReference type="ARBA" id="ARBA00012663"/>
    </source>
</evidence>
<evidence type="ECO:0000256" key="2">
    <source>
        <dbReference type="ARBA" id="ARBA00005336"/>
    </source>
</evidence>
<dbReference type="InterPro" id="IPR001764">
    <property type="entry name" value="Glyco_hydro_3_N"/>
</dbReference>
<dbReference type="GO" id="GO:0009254">
    <property type="term" value="P:peptidoglycan turnover"/>
    <property type="evidence" value="ECO:0007669"/>
    <property type="project" value="TreeGrafter"/>
</dbReference>
<name>A0A1I3EIM0_SELRU</name>
<dbReference type="InterPro" id="IPR036962">
    <property type="entry name" value="Glyco_hydro_3_N_sf"/>
</dbReference>
<feature type="signal peptide" evidence="6">
    <location>
        <begin position="1"/>
        <end position="20"/>
    </location>
</feature>
<feature type="domain" description="Glycoside hydrolase family 3 N-terminal" evidence="7">
    <location>
        <begin position="53"/>
        <end position="371"/>
    </location>
</feature>
<evidence type="ECO:0000256" key="4">
    <source>
        <dbReference type="ARBA" id="ARBA00022801"/>
    </source>
</evidence>
<dbReference type="InterPro" id="IPR017853">
    <property type="entry name" value="GH"/>
</dbReference>
<dbReference type="AlphaFoldDB" id="A0A1I3EIM0"/>
<accession>A0A1I3EIM0</accession>
<dbReference type="InterPro" id="IPR050226">
    <property type="entry name" value="NagZ_Beta-hexosaminidase"/>
</dbReference>
<dbReference type="PROSITE" id="PS51257">
    <property type="entry name" value="PROKAR_LIPOPROTEIN"/>
    <property type="match status" value="1"/>
</dbReference>
<keyword evidence="6" id="KW-0732">Signal</keyword>